<dbReference type="OrthoDB" id="9803668at2"/>
<dbReference type="Proteomes" id="UP000006294">
    <property type="component" value="Chromosome"/>
</dbReference>
<evidence type="ECO:0000259" key="2">
    <source>
        <dbReference type="Pfam" id="PF02272"/>
    </source>
</evidence>
<reference evidence="3 4" key="1">
    <citation type="submission" date="2011-01" db="EMBL/GenBank/DDBJ databases">
        <title>Whole genome sequence of Amphibacillus xylinus NBRC 15112.</title>
        <authorList>
            <person name="Nakazawa H."/>
            <person name="Katano Y."/>
            <person name="Nakamura S."/>
            <person name="Sasagawa M."/>
            <person name="Fukada J."/>
            <person name="Arai T."/>
            <person name="Sasakura N."/>
            <person name="Mochizuki D."/>
            <person name="Hosoyama A."/>
            <person name="Harada K."/>
            <person name="Horikawa H."/>
            <person name="Kato Y."/>
            <person name="Harada T."/>
            <person name="Sasaki K."/>
            <person name="Sekiguchi M."/>
            <person name="Hodoyama M."/>
            <person name="Nishiko R."/>
            <person name="Narita H."/>
            <person name="Hanamaki A."/>
            <person name="Hata C."/>
            <person name="Konno Y."/>
            <person name="Niimura Y."/>
            <person name="Yamazaki S."/>
            <person name="Fujita N."/>
        </authorList>
    </citation>
    <scope>NUCLEOTIDE SEQUENCE [LARGE SCALE GENOMIC DNA]</scope>
    <source>
        <strain evidence="4">ATCC 51415 / DSM 6626 / JCM 7361 / LMG 17667 / NBRC 15112 / Ep01</strain>
    </source>
</reference>
<dbReference type="Pfam" id="PF02272">
    <property type="entry name" value="DHHA1"/>
    <property type="match status" value="1"/>
</dbReference>
<protein>
    <submittedName>
        <fullName evidence="3">Putative oligoribonuclease/3'-phosphoadenosine 5'-phosphate phosphatase</fullName>
    </submittedName>
</protein>
<dbReference type="KEGG" id="axl:AXY_09230"/>
<name>K0IX78_AMPXN</name>
<dbReference type="InterPro" id="IPR001667">
    <property type="entry name" value="DDH_dom"/>
</dbReference>
<dbReference type="STRING" id="698758.AXY_09230"/>
<dbReference type="InterPro" id="IPR038763">
    <property type="entry name" value="DHH_sf"/>
</dbReference>
<dbReference type="PANTHER" id="PTHR47618:SF1">
    <property type="entry name" value="BIFUNCTIONAL OLIGORIBONUCLEASE AND PAP PHOSPHATASE NRNA"/>
    <property type="match status" value="1"/>
</dbReference>
<dbReference type="EMBL" id="AP012050">
    <property type="protein sequence ID" value="BAM47055.1"/>
    <property type="molecule type" value="Genomic_DNA"/>
</dbReference>
<dbReference type="Pfam" id="PF01368">
    <property type="entry name" value="DHH"/>
    <property type="match status" value="1"/>
</dbReference>
<organism evidence="3 4">
    <name type="scientific">Amphibacillus xylanus (strain ATCC 51415 / DSM 6626 / JCM 7361 / LMG 17667 / NBRC 15112 / Ep01)</name>
    <dbReference type="NCBI Taxonomy" id="698758"/>
    <lineage>
        <taxon>Bacteria</taxon>
        <taxon>Bacillati</taxon>
        <taxon>Bacillota</taxon>
        <taxon>Bacilli</taxon>
        <taxon>Bacillales</taxon>
        <taxon>Bacillaceae</taxon>
        <taxon>Amphibacillus</taxon>
    </lineage>
</organism>
<dbReference type="InterPro" id="IPR003156">
    <property type="entry name" value="DHHA1_dom"/>
</dbReference>
<dbReference type="PANTHER" id="PTHR47618">
    <property type="entry name" value="BIFUNCTIONAL OLIGORIBONUCLEASE AND PAP PHOSPHATASE NRNA"/>
    <property type="match status" value="1"/>
</dbReference>
<evidence type="ECO:0000313" key="4">
    <source>
        <dbReference type="Proteomes" id="UP000006294"/>
    </source>
</evidence>
<dbReference type="RefSeq" id="WP_015009660.1">
    <property type="nucleotide sequence ID" value="NC_018704.1"/>
</dbReference>
<dbReference type="SUPFAM" id="SSF64182">
    <property type="entry name" value="DHH phosphoesterases"/>
    <property type="match status" value="1"/>
</dbReference>
<dbReference type="eggNOG" id="COG0618">
    <property type="taxonomic scope" value="Bacteria"/>
</dbReference>
<accession>K0IX78</accession>
<dbReference type="AlphaFoldDB" id="K0IX78"/>
<evidence type="ECO:0000313" key="3">
    <source>
        <dbReference type="EMBL" id="BAM47055.1"/>
    </source>
</evidence>
<dbReference type="HOGENOM" id="CLU_039720_1_0_9"/>
<sequence length="313" mass="35628">MNVTAEIREKIKQNDKIIIHRHVRPDLDAIGSQVGLATWIRDNFPEKQVYCVGEDDQSLSYLATMDQIEDDTYNDALVIVCDTANHPRIDDDRYHLGKEIIKIDHHPIVDQYGHTNWVDTEASSTSEMIYQLITENHDQEYKLTTKVAQLIYAGIIGDTGRFLFPSTTPRTFEVASELVKYPFDRSEIYQNLYELEPHIAKLQGRLLDQLAIDETGVVGIKLTKELLDKYQVTVDQSSSLIQVYGNIKGINCWAMFVEEDDQIRVRIRSKGKKINHVAEQFNGGGHPLASGATVYSWEEADQLLATLKQVCSK</sequence>
<dbReference type="InterPro" id="IPR051319">
    <property type="entry name" value="Oligoribo/pAp-PDE_c-di-AMP_PDE"/>
</dbReference>
<feature type="domain" description="DHHA1" evidence="2">
    <location>
        <begin position="229"/>
        <end position="312"/>
    </location>
</feature>
<dbReference type="PATRIC" id="fig|698758.3.peg.918"/>
<dbReference type="Gene3D" id="3.10.310.30">
    <property type="match status" value="1"/>
</dbReference>
<keyword evidence="4" id="KW-1185">Reference proteome</keyword>
<dbReference type="GO" id="GO:0003676">
    <property type="term" value="F:nucleic acid binding"/>
    <property type="evidence" value="ECO:0007669"/>
    <property type="project" value="InterPro"/>
</dbReference>
<gene>
    <name evidence="3" type="ordered locus">AXY_09230</name>
</gene>
<feature type="domain" description="DDH" evidence="1">
    <location>
        <begin position="16"/>
        <end position="155"/>
    </location>
</feature>
<dbReference type="Gene3D" id="3.90.1640.10">
    <property type="entry name" value="inorganic pyrophosphatase (n-terminal core)"/>
    <property type="match status" value="1"/>
</dbReference>
<evidence type="ECO:0000259" key="1">
    <source>
        <dbReference type="Pfam" id="PF01368"/>
    </source>
</evidence>
<proteinExistence type="predicted"/>